<organism evidence="2 3">
    <name type="scientific">Microbulbifer epialgicus</name>
    <dbReference type="NCBI Taxonomy" id="393907"/>
    <lineage>
        <taxon>Bacteria</taxon>
        <taxon>Pseudomonadati</taxon>
        <taxon>Pseudomonadota</taxon>
        <taxon>Gammaproteobacteria</taxon>
        <taxon>Cellvibrionales</taxon>
        <taxon>Microbulbiferaceae</taxon>
        <taxon>Microbulbifer</taxon>
    </lineage>
</organism>
<evidence type="ECO:0000259" key="1">
    <source>
        <dbReference type="Pfam" id="PF13817"/>
    </source>
</evidence>
<evidence type="ECO:0000313" key="3">
    <source>
        <dbReference type="Proteomes" id="UP001569428"/>
    </source>
</evidence>
<gene>
    <name evidence="2" type="ORF">ACCI49_14140</name>
</gene>
<reference evidence="2 3" key="1">
    <citation type="submission" date="2024-08" db="EMBL/GenBank/DDBJ databases">
        <authorList>
            <person name="Ishaq N."/>
        </authorList>
    </citation>
    <scope>NUCLEOTIDE SEQUENCE [LARGE SCALE GENOMIC DNA]</scope>
    <source>
        <strain evidence="2 3">DSM 18651</strain>
    </source>
</reference>
<dbReference type="Pfam" id="PF13817">
    <property type="entry name" value="DDE_Tnp_IS66_C"/>
    <property type="match status" value="1"/>
</dbReference>
<comment type="caution">
    <text evidence="2">The sequence shown here is derived from an EMBL/GenBank/DDBJ whole genome shotgun (WGS) entry which is preliminary data.</text>
</comment>
<dbReference type="RefSeq" id="WP_371839672.1">
    <property type="nucleotide sequence ID" value="NZ_JBGMEK010000032.1"/>
</dbReference>
<feature type="domain" description="Transposase IS66 C-terminal" evidence="1">
    <location>
        <begin position="17"/>
        <end position="43"/>
    </location>
</feature>
<keyword evidence="3" id="KW-1185">Reference proteome</keyword>
<proteinExistence type="predicted"/>
<protein>
    <submittedName>
        <fullName evidence="2">Transposase domain-containing protein</fullName>
    </submittedName>
</protein>
<name>A0ABV4P273_9GAMM</name>
<sequence>MAALQFDSHCQSSRPYPYRYYVKVLEAISYCQPVEDYEALLPWNIQLFQTKRHELLM</sequence>
<dbReference type="Proteomes" id="UP001569428">
    <property type="component" value="Unassembled WGS sequence"/>
</dbReference>
<evidence type="ECO:0000313" key="2">
    <source>
        <dbReference type="EMBL" id="MFA0812055.1"/>
    </source>
</evidence>
<dbReference type="InterPro" id="IPR039552">
    <property type="entry name" value="IS66_C"/>
</dbReference>
<dbReference type="EMBL" id="JBGMEK010000032">
    <property type="protein sequence ID" value="MFA0812055.1"/>
    <property type="molecule type" value="Genomic_DNA"/>
</dbReference>
<accession>A0ABV4P273</accession>